<reference evidence="7 10" key="1">
    <citation type="journal article" date="2017" name="Front. Microbiol.">
        <title>New Insights into the Diversity of the Genus Faecalibacterium.</title>
        <authorList>
            <person name="Benevides L."/>
            <person name="Burman S."/>
            <person name="Martin R."/>
            <person name="Robert V."/>
            <person name="Thomas M."/>
            <person name="Miquel S."/>
            <person name="Chain F."/>
            <person name="Sokol H."/>
            <person name="Bermudez-Humaran L.G."/>
            <person name="Morrison M."/>
            <person name="Langella P."/>
            <person name="Azevedo V.A."/>
            <person name="Chatel J.M."/>
            <person name="Soares S."/>
        </authorList>
    </citation>
    <scope>NUCLEOTIDE SEQUENCE [LARGE SCALE GENOMIC DNA]</scope>
    <source>
        <strain evidence="7 10">AHMP21</strain>
    </source>
</reference>
<dbReference type="AlphaFoldDB" id="A0A2A7AGZ7"/>
<dbReference type="GeneID" id="90658963"/>
<feature type="domain" description="HPr" evidence="4">
    <location>
        <begin position="3"/>
        <end position="87"/>
    </location>
</feature>
<dbReference type="NCBIfam" id="TIGR01003">
    <property type="entry name" value="PTS_HPr_family"/>
    <property type="match status" value="1"/>
</dbReference>
<keyword evidence="2" id="KW-0963">Cytoplasm</keyword>
<evidence type="ECO:0000256" key="1">
    <source>
        <dbReference type="ARBA" id="ARBA00004496"/>
    </source>
</evidence>
<dbReference type="PRINTS" id="PR00107">
    <property type="entry name" value="PHOSPHOCPHPR"/>
</dbReference>
<reference evidence="6 14" key="4">
    <citation type="journal article" date="2019" name="Nat. Med.">
        <title>A library of human gut bacterial isolates paired with longitudinal multiomics data enables mechanistic microbiome research.</title>
        <authorList>
            <person name="Poyet M."/>
            <person name="Groussin M."/>
            <person name="Gibbons S.M."/>
            <person name="Avila-Pacheco J."/>
            <person name="Jiang X."/>
            <person name="Kearney S.M."/>
            <person name="Perrotta A.R."/>
            <person name="Berdy B."/>
            <person name="Zhao S."/>
            <person name="Lieberman T.D."/>
            <person name="Swanson P.K."/>
            <person name="Smith M."/>
            <person name="Roesemann S."/>
            <person name="Alexander J.E."/>
            <person name="Rich S.A."/>
            <person name="Livny J."/>
            <person name="Vlamakis H."/>
            <person name="Clish C."/>
            <person name="Bullock K."/>
            <person name="Deik A."/>
            <person name="Scott J."/>
            <person name="Pierce K.A."/>
            <person name="Xavier R.J."/>
            <person name="Alm E.J."/>
        </authorList>
    </citation>
    <scope>NUCLEOTIDE SEQUENCE [LARGE SCALE GENOMIC DNA]</scope>
    <source>
        <strain evidence="6 14">BIOML-A1</strain>
    </source>
</reference>
<dbReference type="SUPFAM" id="SSF55594">
    <property type="entry name" value="HPr-like"/>
    <property type="match status" value="1"/>
</dbReference>
<reference evidence="5 11" key="2">
    <citation type="submission" date="2017-10" db="EMBL/GenBank/DDBJ databases">
        <title>Complete Genome Sequence of Faecalibacterium prausnitzii isolated from the gut of healthy adult Indian.</title>
        <authorList>
            <person name="Bag S."/>
            <person name="Ghosh T.S."/>
            <person name="Das B."/>
        </authorList>
    </citation>
    <scope>NUCLEOTIDE SEQUENCE [LARGE SCALE GENOMIC DNA]</scope>
    <source>
        <strain evidence="5 11">Indica</strain>
    </source>
</reference>
<dbReference type="CDD" id="cd00367">
    <property type="entry name" value="PTS-HPr_like"/>
    <property type="match status" value="1"/>
</dbReference>
<evidence type="ECO:0000313" key="11">
    <source>
        <dbReference type="Proteomes" id="UP000223709"/>
    </source>
</evidence>
<gene>
    <name evidence="7" type="ORF">CHR61_03235</name>
    <name evidence="5" type="ORF">CRH10_06725</name>
    <name evidence="9" type="ORF">DW905_07215</name>
    <name evidence="8" type="ORF">DWZ89_07310</name>
    <name evidence="6" type="ORF">GKD95_11570</name>
</gene>
<dbReference type="Proteomes" id="UP000261079">
    <property type="component" value="Unassembled WGS sequence"/>
</dbReference>
<dbReference type="Gene3D" id="3.30.1340.10">
    <property type="entry name" value="HPr-like"/>
    <property type="match status" value="1"/>
</dbReference>
<protein>
    <submittedName>
        <fullName evidence="6">HPr family phosphocarrier protein</fullName>
    </submittedName>
</protein>
<dbReference type="PANTHER" id="PTHR33705">
    <property type="entry name" value="PHOSPHOCARRIER PROTEIN HPR"/>
    <property type="match status" value="1"/>
</dbReference>
<dbReference type="Proteomes" id="UP000220438">
    <property type="component" value="Unassembled WGS sequence"/>
</dbReference>
<evidence type="ECO:0000313" key="6">
    <source>
        <dbReference type="EMBL" id="MSC63951.1"/>
    </source>
</evidence>
<reference evidence="12 13" key="3">
    <citation type="submission" date="2018-08" db="EMBL/GenBank/DDBJ databases">
        <title>A genome reference for cultivated species of the human gut microbiota.</title>
        <authorList>
            <person name="Zou Y."/>
            <person name="Xue W."/>
            <person name="Luo G."/>
        </authorList>
    </citation>
    <scope>NUCLEOTIDE SEQUENCE [LARGE SCALE GENOMIC DNA]</scope>
    <source>
        <strain evidence="8 13">AF36-11AT</strain>
        <strain evidence="9 12">AM42-11AC</strain>
    </source>
</reference>
<dbReference type="EMBL" id="QVEQ01000004">
    <property type="protein sequence ID" value="RGB71523.1"/>
    <property type="molecule type" value="Genomic_DNA"/>
</dbReference>
<dbReference type="InterPro" id="IPR000032">
    <property type="entry name" value="HPr-like"/>
</dbReference>
<evidence type="ECO:0000313" key="14">
    <source>
        <dbReference type="Proteomes" id="UP000461506"/>
    </source>
</evidence>
<comment type="subcellular location">
    <subcellularLocation>
        <location evidence="1">Cytoplasm</location>
    </subcellularLocation>
</comment>
<dbReference type="EMBL" id="WKQN01000013">
    <property type="protein sequence ID" value="MSC63951.1"/>
    <property type="molecule type" value="Genomic_DNA"/>
</dbReference>
<dbReference type="EMBL" id="NOUW01000009">
    <property type="protein sequence ID" value="PDX90360.1"/>
    <property type="molecule type" value="Genomic_DNA"/>
</dbReference>
<evidence type="ECO:0000313" key="13">
    <source>
        <dbReference type="Proteomes" id="UP000261140"/>
    </source>
</evidence>
<name>A0A2A7AGZ7_9FIRM</name>
<dbReference type="EMBL" id="CP023819">
    <property type="protein sequence ID" value="ATL90012.1"/>
    <property type="molecule type" value="Genomic_DNA"/>
</dbReference>
<proteinExistence type="predicted"/>
<sequence>MIMKEFQYTVKDACGIHARPAGLLVKVAKGFASTATLEKDGKSCDLRKLMALMGMGVKQGDTVTVKVEGDDEAAAAEAIQKFLTENV</sequence>
<accession>A0A2A7AGZ7</accession>
<evidence type="ECO:0000313" key="5">
    <source>
        <dbReference type="EMBL" id="ATL90012.1"/>
    </source>
</evidence>
<organism evidence="6 14">
    <name type="scientific">Faecalibacterium prausnitzii</name>
    <dbReference type="NCBI Taxonomy" id="853"/>
    <lineage>
        <taxon>Bacteria</taxon>
        <taxon>Bacillati</taxon>
        <taxon>Bacillota</taxon>
        <taxon>Clostridia</taxon>
        <taxon>Eubacteriales</taxon>
        <taxon>Oscillospiraceae</taxon>
        <taxon>Faecalibacterium</taxon>
    </lineage>
</organism>
<evidence type="ECO:0000313" key="9">
    <source>
        <dbReference type="EMBL" id="RGC05415.1"/>
    </source>
</evidence>
<keyword evidence="3" id="KW-0598">Phosphotransferase system</keyword>
<dbReference type="InterPro" id="IPR035895">
    <property type="entry name" value="HPr-like_sf"/>
</dbReference>
<dbReference type="Proteomes" id="UP000223709">
    <property type="component" value="Chromosome"/>
</dbReference>
<dbReference type="EMBL" id="QVEZ01000004">
    <property type="protein sequence ID" value="RGC05415.1"/>
    <property type="molecule type" value="Genomic_DNA"/>
</dbReference>
<evidence type="ECO:0000256" key="2">
    <source>
        <dbReference type="ARBA" id="ARBA00022490"/>
    </source>
</evidence>
<dbReference type="KEGG" id="fpra:CG447_07710"/>
<dbReference type="GO" id="GO:0009401">
    <property type="term" value="P:phosphoenolpyruvate-dependent sugar phosphotransferase system"/>
    <property type="evidence" value="ECO:0007669"/>
    <property type="project" value="UniProtKB-KW"/>
</dbReference>
<dbReference type="RefSeq" id="WP_005930193.1">
    <property type="nucleotide sequence ID" value="NZ_CABVEJ010000003.1"/>
</dbReference>
<evidence type="ECO:0000256" key="3">
    <source>
        <dbReference type="ARBA" id="ARBA00022683"/>
    </source>
</evidence>
<evidence type="ECO:0000259" key="4">
    <source>
        <dbReference type="PROSITE" id="PS51350"/>
    </source>
</evidence>
<evidence type="ECO:0000313" key="7">
    <source>
        <dbReference type="EMBL" id="PDX90360.1"/>
    </source>
</evidence>
<evidence type="ECO:0000313" key="10">
    <source>
        <dbReference type="Proteomes" id="UP000220438"/>
    </source>
</evidence>
<evidence type="ECO:0000313" key="8">
    <source>
        <dbReference type="EMBL" id="RGB71523.1"/>
    </source>
</evidence>
<dbReference type="InterPro" id="IPR050399">
    <property type="entry name" value="HPr"/>
</dbReference>
<dbReference type="GO" id="GO:0005737">
    <property type="term" value="C:cytoplasm"/>
    <property type="evidence" value="ECO:0007669"/>
    <property type="project" value="UniProtKB-SubCell"/>
</dbReference>
<evidence type="ECO:0000313" key="12">
    <source>
        <dbReference type="Proteomes" id="UP000261079"/>
    </source>
</evidence>
<dbReference type="PANTHER" id="PTHR33705:SF2">
    <property type="entry name" value="PHOSPHOCARRIER PROTEIN NPR"/>
    <property type="match status" value="1"/>
</dbReference>
<dbReference type="Proteomes" id="UP000261140">
    <property type="component" value="Unassembled WGS sequence"/>
</dbReference>
<dbReference type="Pfam" id="PF00381">
    <property type="entry name" value="PTS-HPr"/>
    <property type="match status" value="1"/>
</dbReference>
<dbReference type="Proteomes" id="UP000461506">
    <property type="component" value="Unassembled WGS sequence"/>
</dbReference>
<dbReference type="PROSITE" id="PS51350">
    <property type="entry name" value="PTS_HPR_DOM"/>
    <property type="match status" value="1"/>
</dbReference>